<proteinExistence type="predicted"/>
<reference evidence="1 2" key="1">
    <citation type="submission" date="2012-03" db="EMBL/GenBank/DDBJ databases">
        <title>Whole Genome Assembly of Papio anubis.</title>
        <authorList>
            <person name="Liu Y.L."/>
            <person name="Abraham K.A."/>
            <person name="Akbar H.A."/>
            <person name="Ali S.A."/>
            <person name="Anosike U.A."/>
            <person name="Aqrawi P.A."/>
            <person name="Arias F.A."/>
            <person name="Attaway T.A."/>
            <person name="Awwad R.A."/>
            <person name="Babu C.B."/>
            <person name="Bandaranaike D.B."/>
            <person name="Battles P.B."/>
            <person name="Bell A.B."/>
            <person name="Beltran B.B."/>
            <person name="Berhane-Mersha D.B."/>
            <person name="Bess C.B."/>
            <person name="Bickham C.B."/>
            <person name="Bolden T.B."/>
            <person name="Carter K.C."/>
            <person name="Chau D.C."/>
            <person name="Chavez A.C."/>
            <person name="Clerc-Blankenburg K.C."/>
            <person name="Coyle M.C."/>
            <person name="Dao M.D."/>
            <person name="Davila M.L.D."/>
            <person name="Davy-Carroll L.D."/>
            <person name="Denson S.D."/>
            <person name="Dinh H.D."/>
            <person name="Fernandez S.F."/>
            <person name="Fernando P.F."/>
            <person name="Forbes L.F."/>
            <person name="Francis C.F."/>
            <person name="Francisco L.F."/>
            <person name="Fu Q.F."/>
            <person name="Garcia-Iii R.G."/>
            <person name="Garrett T.G."/>
            <person name="Gross S.G."/>
            <person name="Gubbala S.G."/>
            <person name="Hirani K.H."/>
            <person name="Hogues M.H."/>
            <person name="Hollins B.H."/>
            <person name="Jackson L.J."/>
            <person name="Javaid M.J."/>
            <person name="Jhangiani S.J."/>
            <person name="Johnson A.J."/>
            <person name="Johnson B.J."/>
            <person name="Jones J.J."/>
            <person name="Joshi V.J."/>
            <person name="Kalu J.K."/>
            <person name="Khan N.K."/>
            <person name="Korchina V.K."/>
            <person name="Kovar C.K."/>
            <person name="Lago L.L."/>
            <person name="Lara F.L."/>
            <person name="Le T.-K.L."/>
            <person name="Lee S.L."/>
            <person name="Legall-Iii F.L."/>
            <person name="Lemon S.L."/>
            <person name="Liu J.L."/>
            <person name="Liu Y.-S.L."/>
            <person name="Liyanage D.L."/>
            <person name="Lopez J.L."/>
            <person name="Lorensuhewa L.L."/>
            <person name="Mata R.M."/>
            <person name="Mathew T.M."/>
            <person name="Mercado C.M."/>
            <person name="Mercado I.M."/>
            <person name="Morales K.M."/>
            <person name="Morgan M.M."/>
            <person name="Munidasa M.M."/>
            <person name="Ngo D.N."/>
            <person name="Nguyen L.N."/>
            <person name="Nguyen T.N."/>
            <person name="Nguyen N.N."/>
            <person name="Obregon M.O."/>
            <person name="Okwuonu G.O."/>
            <person name="Ongeri F.O."/>
            <person name="Onwere C.O."/>
            <person name="Osifeso I.O."/>
            <person name="Parra A.P."/>
            <person name="Patil S.P."/>
            <person name="Perez A.P."/>
            <person name="Perez Y.P."/>
            <person name="Pham C.P."/>
            <person name="Pu L.-L.P."/>
            <person name="Puazo M.P."/>
            <person name="Quiroz J.Q."/>
            <person name="Rouhana J.R."/>
            <person name="Ruiz M.R."/>
            <person name="Ruiz S.-J.R."/>
            <person name="Saada N.S."/>
            <person name="Santibanez J.S."/>
            <person name="Scheel M.S."/>
            <person name="Schneider B.S."/>
            <person name="Simmons D.S."/>
            <person name="Sisson I.S."/>
            <person name="Tang L.-Y.T."/>
            <person name="Thornton R.T."/>
            <person name="Tisius J.T."/>
            <person name="Toledanes G.T."/>
            <person name="Trejos Z.T."/>
            <person name="Usmani K.U."/>
            <person name="Varghese R.V."/>
            <person name="Vattathil S.V."/>
            <person name="Vee V.V."/>
            <person name="Walker D.W."/>
            <person name="Weissenberger G.W."/>
            <person name="White C.W."/>
            <person name="Williams A.W."/>
            <person name="Woodworth J.W."/>
            <person name="Wright R.W."/>
            <person name="Zhu Y.Z."/>
            <person name="Han Y.H."/>
            <person name="Newsham I.N."/>
            <person name="Nazareth L.N."/>
            <person name="Worley K.W."/>
            <person name="Muzny D.M."/>
            <person name="Rogers J.R."/>
            <person name="Gibbs R.G."/>
        </authorList>
    </citation>
    <scope>NUCLEOTIDE SEQUENCE [LARGE SCALE GENOMIC DNA]</scope>
</reference>
<evidence type="ECO:0000313" key="1">
    <source>
        <dbReference type="Ensembl" id="ENSPANP00000056966.1"/>
    </source>
</evidence>
<dbReference type="PANTHER" id="PTHR46254:SF3">
    <property type="entry name" value="SECRETED PROTEIN"/>
    <property type="match status" value="1"/>
</dbReference>
<accession>A0A8I5NVC3</accession>
<reference evidence="1" key="2">
    <citation type="submission" date="2025-08" db="UniProtKB">
        <authorList>
            <consortium name="Ensembl"/>
        </authorList>
    </citation>
    <scope>IDENTIFICATION</scope>
</reference>
<reference evidence="1" key="3">
    <citation type="submission" date="2025-09" db="UniProtKB">
        <authorList>
            <consortium name="Ensembl"/>
        </authorList>
    </citation>
    <scope>IDENTIFICATION</scope>
</reference>
<dbReference type="GeneTree" id="ENSGT00940000161627"/>
<keyword evidence="2" id="KW-1185">Reference proteome</keyword>
<dbReference type="PANTHER" id="PTHR46254">
    <property type="entry name" value="PROTEIN GVQW1-RELATED"/>
    <property type="match status" value="1"/>
</dbReference>
<organism evidence="1 2">
    <name type="scientific">Papio anubis</name>
    <name type="common">Olive baboon</name>
    <dbReference type="NCBI Taxonomy" id="9555"/>
    <lineage>
        <taxon>Eukaryota</taxon>
        <taxon>Metazoa</taxon>
        <taxon>Chordata</taxon>
        <taxon>Craniata</taxon>
        <taxon>Vertebrata</taxon>
        <taxon>Euteleostomi</taxon>
        <taxon>Mammalia</taxon>
        <taxon>Eutheria</taxon>
        <taxon>Euarchontoglires</taxon>
        <taxon>Primates</taxon>
        <taxon>Haplorrhini</taxon>
        <taxon>Catarrhini</taxon>
        <taxon>Cercopithecidae</taxon>
        <taxon>Cercopithecinae</taxon>
        <taxon>Papio</taxon>
    </lineage>
</organism>
<dbReference type="PRINTS" id="PR02045">
    <property type="entry name" value="F138DOMAIN"/>
</dbReference>
<sequence length="211" mass="23222">SQHFGRPRQVDHLRSGVRDQPSVFFVLLLRQSGSVSQAGVQRCNLSSLQSLNHSTTEPPPGFKQFFCLSLPSGRDDRRLPPYPANFCIFSRDGFHHVGQTGLELLTSSDLPILASQCAGITGMSHCAQNWPSLNIVVSQGGGRPKQRDGEMAGCWNSQNIQPLYQLSSPSMGVHSLLCPKTITTVTSKTTDYRSLLRSIIIMKARRGDSRL</sequence>
<dbReference type="AlphaFoldDB" id="A0A8I5NVC3"/>
<protein>
    <submittedName>
        <fullName evidence="1">Uncharacterized protein</fullName>
    </submittedName>
</protein>
<dbReference type="Ensembl" id="ENSPANT00000062611.1">
    <property type="protein sequence ID" value="ENSPANP00000056966.1"/>
    <property type="gene ID" value="ENSPANG00000037160.1"/>
</dbReference>
<name>A0A8I5NVC3_PAPAN</name>
<evidence type="ECO:0000313" key="2">
    <source>
        <dbReference type="Proteomes" id="UP000028761"/>
    </source>
</evidence>
<dbReference type="Proteomes" id="UP000028761">
    <property type="component" value="Chromosome 10"/>
</dbReference>